<protein>
    <submittedName>
        <fullName evidence="1">Uncharacterized protein</fullName>
    </submittedName>
</protein>
<evidence type="ECO:0000313" key="2">
    <source>
        <dbReference type="Proteomes" id="UP001214628"/>
    </source>
</evidence>
<gene>
    <name evidence="1" type="ORF">MPSI1_001819</name>
</gene>
<sequence length="89" mass="9942">MPSYEEAPSGALDAVLHTFFAPLELSSELDVGAGWSYKATPTNRRRRARRANIEDLTTAMNDTTLEDFWTLPAEVHNDHEVIQSPIVIS</sequence>
<dbReference type="AlphaFoldDB" id="A0AAF0FBC9"/>
<dbReference type="Proteomes" id="UP001214628">
    <property type="component" value="Chromosome 2"/>
</dbReference>
<organism evidence="1 2">
    <name type="scientific">Malassezia psittaci</name>
    <dbReference type="NCBI Taxonomy" id="1821823"/>
    <lineage>
        <taxon>Eukaryota</taxon>
        <taxon>Fungi</taxon>
        <taxon>Dikarya</taxon>
        <taxon>Basidiomycota</taxon>
        <taxon>Ustilaginomycotina</taxon>
        <taxon>Malasseziomycetes</taxon>
        <taxon>Malasseziales</taxon>
        <taxon>Malasseziaceae</taxon>
        <taxon>Malassezia</taxon>
    </lineage>
</organism>
<evidence type="ECO:0000313" key="1">
    <source>
        <dbReference type="EMBL" id="WFD43166.1"/>
    </source>
</evidence>
<reference evidence="1" key="1">
    <citation type="submission" date="2023-02" db="EMBL/GenBank/DDBJ databases">
        <title>Mating type loci evolution in Malassezia.</title>
        <authorList>
            <person name="Coelho M.A."/>
        </authorList>
    </citation>
    <scope>NUCLEOTIDE SEQUENCE</scope>
    <source>
        <strain evidence="1">CBS 14136</strain>
    </source>
</reference>
<accession>A0AAF0FBC9</accession>
<dbReference type="EMBL" id="CP118376">
    <property type="protein sequence ID" value="WFD43166.1"/>
    <property type="molecule type" value="Genomic_DNA"/>
</dbReference>
<proteinExistence type="predicted"/>
<name>A0AAF0FBC9_9BASI</name>
<keyword evidence="2" id="KW-1185">Reference proteome</keyword>